<feature type="compositionally biased region" description="Basic and acidic residues" evidence="1">
    <location>
        <begin position="92"/>
        <end position="108"/>
    </location>
</feature>
<protein>
    <submittedName>
        <fullName evidence="2">Uncharacterized protein</fullName>
    </submittedName>
</protein>
<evidence type="ECO:0000313" key="2">
    <source>
        <dbReference type="EMBL" id="JAD78329.1"/>
    </source>
</evidence>
<reference evidence="2" key="1">
    <citation type="submission" date="2014-09" db="EMBL/GenBank/DDBJ databases">
        <authorList>
            <person name="Magalhaes I.L.F."/>
            <person name="Oliveira U."/>
            <person name="Santos F.R."/>
            <person name="Vidigal T.H.D.A."/>
            <person name="Brescovit A.D."/>
            <person name="Santos A.J."/>
        </authorList>
    </citation>
    <scope>NUCLEOTIDE SEQUENCE</scope>
    <source>
        <tissue evidence="2">Shoot tissue taken approximately 20 cm above the soil surface</tissue>
    </source>
</reference>
<reference evidence="2" key="2">
    <citation type="journal article" date="2015" name="Data Brief">
        <title>Shoot transcriptome of the giant reed, Arundo donax.</title>
        <authorList>
            <person name="Barrero R.A."/>
            <person name="Guerrero F.D."/>
            <person name="Moolhuijzen P."/>
            <person name="Goolsby J.A."/>
            <person name="Tidwell J."/>
            <person name="Bellgard S.E."/>
            <person name="Bellgard M.I."/>
        </authorList>
    </citation>
    <scope>NUCLEOTIDE SEQUENCE</scope>
    <source>
        <tissue evidence="2">Shoot tissue taken approximately 20 cm above the soil surface</tissue>
    </source>
</reference>
<dbReference type="AlphaFoldDB" id="A0A0A9CPS4"/>
<accession>A0A0A9CPS4</accession>
<sequence length="437" mass="47983">MGNEQTQPNKSDEAPAGTATEMGNEQTQPSKTEKTNSGINDSSEEQHRTEQGNETIPKQVSDDQSVANSNGAPRERGQSADAIADQNPQSHAVEKEAETARTSEDKAAHNVNDQSMQVPKTEESKPSPITVTQALDALPGFDDSTQMAVNSVFGVLENMIDQFKKHDSENGEDSDRNDDGPSVDEAESHVRENMNNASSGEAINQLSQQPENASSGQDINQLSQQPENSSSEISHSVVCKDDCAFGEGNPNLSIVSSSKGKMRYYRGNGADDHVDPDGMKEVGGLPNYLLNIAVNSYLKAQYAMYLHEFLHTQVRLKSPESNSATDLFLDRQEGKWKMADQMDNAQNGISNSGEHIGSMEEIKYARSSQEPFRTDNVIEPPYFVHSTFKSNEWNNTVSARSKPDKALRETLACFIRDELSSALRFEVGRKLGITDTK</sequence>
<feature type="compositionally biased region" description="Polar residues" evidence="1">
    <location>
        <begin position="21"/>
        <end position="41"/>
    </location>
</feature>
<feature type="region of interest" description="Disordered" evidence="1">
    <location>
        <begin position="206"/>
        <end position="235"/>
    </location>
</feature>
<feature type="compositionally biased region" description="Basic and acidic residues" evidence="1">
    <location>
        <begin position="165"/>
        <end position="179"/>
    </location>
</feature>
<dbReference type="EMBL" id="GBRH01219566">
    <property type="protein sequence ID" value="JAD78329.1"/>
    <property type="molecule type" value="Transcribed_RNA"/>
</dbReference>
<evidence type="ECO:0000256" key="1">
    <source>
        <dbReference type="SAM" id="MobiDB-lite"/>
    </source>
</evidence>
<organism evidence="2">
    <name type="scientific">Arundo donax</name>
    <name type="common">Giant reed</name>
    <name type="synonym">Donax arundinaceus</name>
    <dbReference type="NCBI Taxonomy" id="35708"/>
    <lineage>
        <taxon>Eukaryota</taxon>
        <taxon>Viridiplantae</taxon>
        <taxon>Streptophyta</taxon>
        <taxon>Embryophyta</taxon>
        <taxon>Tracheophyta</taxon>
        <taxon>Spermatophyta</taxon>
        <taxon>Magnoliopsida</taxon>
        <taxon>Liliopsida</taxon>
        <taxon>Poales</taxon>
        <taxon>Poaceae</taxon>
        <taxon>PACMAD clade</taxon>
        <taxon>Arundinoideae</taxon>
        <taxon>Arundineae</taxon>
        <taxon>Arundo</taxon>
    </lineage>
</organism>
<feature type="region of interest" description="Disordered" evidence="1">
    <location>
        <begin position="165"/>
        <end position="190"/>
    </location>
</feature>
<name>A0A0A9CPS4_ARUDO</name>
<feature type="region of interest" description="Disordered" evidence="1">
    <location>
        <begin position="1"/>
        <end position="130"/>
    </location>
</feature>
<proteinExistence type="predicted"/>
<feature type="compositionally biased region" description="Polar residues" evidence="1">
    <location>
        <begin position="52"/>
        <end position="71"/>
    </location>
</feature>
<feature type="compositionally biased region" description="Polar residues" evidence="1">
    <location>
        <begin position="206"/>
        <end position="234"/>
    </location>
</feature>